<sequence length="85" mass="9143">SLADFSLFAHLLRNSSFGLLEAGAPVLDDTIAPIILSWASHAQEILFECDKSQLSHPASFFAQMASCACSAFLRDHSSSTSSYFG</sequence>
<dbReference type="EMBL" id="BTRK01000001">
    <property type="protein sequence ID" value="GMR31396.1"/>
    <property type="molecule type" value="Genomic_DNA"/>
</dbReference>
<evidence type="ECO:0000313" key="1">
    <source>
        <dbReference type="EMBL" id="GMR31396.1"/>
    </source>
</evidence>
<keyword evidence="2" id="KW-1185">Reference proteome</keyword>
<accession>A0AAN4Z033</accession>
<protein>
    <submittedName>
        <fullName evidence="1">Uncharacterized protein</fullName>
    </submittedName>
</protein>
<feature type="non-terminal residue" evidence="1">
    <location>
        <position position="1"/>
    </location>
</feature>
<gene>
    <name evidence="1" type="ORF">PMAYCL1PPCAC_01591</name>
</gene>
<dbReference type="Proteomes" id="UP001328107">
    <property type="component" value="Unassembled WGS sequence"/>
</dbReference>
<name>A0AAN4Z033_9BILA</name>
<reference evidence="2" key="1">
    <citation type="submission" date="2022-10" db="EMBL/GenBank/DDBJ databases">
        <title>Genome assembly of Pristionchus species.</title>
        <authorList>
            <person name="Yoshida K."/>
            <person name="Sommer R.J."/>
        </authorList>
    </citation>
    <scope>NUCLEOTIDE SEQUENCE [LARGE SCALE GENOMIC DNA]</scope>
    <source>
        <strain evidence="2">RS5460</strain>
    </source>
</reference>
<proteinExistence type="predicted"/>
<comment type="caution">
    <text evidence="1">The sequence shown here is derived from an EMBL/GenBank/DDBJ whole genome shotgun (WGS) entry which is preliminary data.</text>
</comment>
<dbReference type="AlphaFoldDB" id="A0AAN4Z033"/>
<feature type="non-terminal residue" evidence="1">
    <location>
        <position position="85"/>
    </location>
</feature>
<organism evidence="1 2">
    <name type="scientific">Pristionchus mayeri</name>
    <dbReference type="NCBI Taxonomy" id="1317129"/>
    <lineage>
        <taxon>Eukaryota</taxon>
        <taxon>Metazoa</taxon>
        <taxon>Ecdysozoa</taxon>
        <taxon>Nematoda</taxon>
        <taxon>Chromadorea</taxon>
        <taxon>Rhabditida</taxon>
        <taxon>Rhabditina</taxon>
        <taxon>Diplogasteromorpha</taxon>
        <taxon>Diplogasteroidea</taxon>
        <taxon>Neodiplogasteridae</taxon>
        <taxon>Pristionchus</taxon>
    </lineage>
</organism>
<evidence type="ECO:0000313" key="2">
    <source>
        <dbReference type="Proteomes" id="UP001328107"/>
    </source>
</evidence>